<dbReference type="GO" id="GO:0004506">
    <property type="term" value="F:squalene monooxygenase activity"/>
    <property type="evidence" value="ECO:0007669"/>
    <property type="project" value="UniProtKB-UniRule"/>
</dbReference>
<dbReference type="GO" id="GO:0006696">
    <property type="term" value="P:ergosterol biosynthetic process"/>
    <property type="evidence" value="ECO:0007669"/>
    <property type="project" value="TreeGrafter"/>
</dbReference>
<dbReference type="PANTHER" id="PTHR10835:SF0">
    <property type="entry name" value="SQUALENE MONOOXYGENASE"/>
    <property type="match status" value="1"/>
</dbReference>
<evidence type="ECO:0000313" key="12">
    <source>
        <dbReference type="EMBL" id="KJA22772.1"/>
    </source>
</evidence>
<dbReference type="InterPro" id="IPR040125">
    <property type="entry name" value="Squalene_monox"/>
</dbReference>
<evidence type="ECO:0000259" key="11">
    <source>
        <dbReference type="Pfam" id="PF08491"/>
    </source>
</evidence>
<keyword evidence="10" id="KW-0256">Endoplasmic reticulum</keyword>
<comment type="similarity">
    <text evidence="3 10">Belongs to the squalene monooxygenase family.</text>
</comment>
<evidence type="ECO:0000256" key="7">
    <source>
        <dbReference type="ARBA" id="ARBA00022848"/>
    </source>
</evidence>
<dbReference type="EC" id="1.14.14.17" evidence="4 10"/>
<feature type="transmembrane region" description="Helical" evidence="10">
    <location>
        <begin position="496"/>
        <end position="515"/>
    </location>
</feature>
<comment type="catalytic activity">
    <reaction evidence="10">
        <text>squalene + reduced [NADPH--hemoprotein reductase] + O2 = (S)-2,3-epoxysqualene + oxidized [NADPH--hemoprotein reductase] + H2O + H(+)</text>
        <dbReference type="Rhea" id="RHEA:25282"/>
        <dbReference type="Rhea" id="RHEA-COMP:11964"/>
        <dbReference type="Rhea" id="RHEA-COMP:11965"/>
        <dbReference type="ChEBI" id="CHEBI:15377"/>
        <dbReference type="ChEBI" id="CHEBI:15378"/>
        <dbReference type="ChEBI" id="CHEBI:15379"/>
        <dbReference type="ChEBI" id="CHEBI:15440"/>
        <dbReference type="ChEBI" id="CHEBI:15441"/>
        <dbReference type="ChEBI" id="CHEBI:57618"/>
        <dbReference type="ChEBI" id="CHEBI:58210"/>
        <dbReference type="EC" id="1.14.14.17"/>
    </reaction>
</comment>
<comment type="cofactor">
    <cofactor evidence="1 10">
        <name>FAD</name>
        <dbReference type="ChEBI" id="CHEBI:57692"/>
    </cofactor>
</comment>
<dbReference type="AlphaFoldDB" id="A0A0D2L6Y1"/>
<dbReference type="GO" id="GO:0005789">
    <property type="term" value="C:endoplasmic reticulum membrane"/>
    <property type="evidence" value="ECO:0007669"/>
    <property type="project" value="UniProtKB-SubCell"/>
</dbReference>
<gene>
    <name evidence="12" type="ORF">HYPSUDRAFT_40561</name>
</gene>
<keyword evidence="10" id="KW-0812">Transmembrane</keyword>
<feature type="domain" description="Squalene epoxidase" evidence="11">
    <location>
        <begin position="165"/>
        <end position="430"/>
    </location>
</feature>
<dbReference type="Proteomes" id="UP000054270">
    <property type="component" value="Unassembled WGS sequence"/>
</dbReference>
<proteinExistence type="inferred from homology"/>
<sequence>MSKSRSNYDVIIVGAGIAGCALAHGLSTLSRATPLRIAIVERSLAEPDRIVGELLQPGGVMALQRLGMEGCLEGIDAVKVHGYCVVENGTSVHIPYPGVHEGRSFHHGRFIMKLREAARAARGVELVEATVTELIPREGGKGIAGVRVARKGKDGEEDTTEALGAALVVVADGCFSNFRAAVMGGAAVKPETKSHFVGAILKDARLPIPNHGTVALVKGFGPVLLYQISEHDTRMLVDVKAPLPADLKAHILSNIVPQLPAALHLPIQRALDAERLRRMPNSFLPPVEQGATRGAVLVGDAWNMRHPLTGGGMTVALNDVVVLRDLLGSVGDLGDWRQVRRALHRWHWDRKPLASTVNILSVALYDLFGADGEELQVLRTGCFKYFERGGDCIDGPVSLLSGIAPSPMLLAYHFFSVAFYSIYVMFAHPQPVAQSKAVGAQNGSAKQVLAVPGALQYPALCVKGLRVFYTACVVFGPLLWTELRWWTAAEASRGRLLVMSLVPLLLLLGAANYGIPGMGLLGVL</sequence>
<keyword evidence="6 10" id="KW-0274">FAD</keyword>
<evidence type="ECO:0000313" key="13">
    <source>
        <dbReference type="Proteomes" id="UP000054270"/>
    </source>
</evidence>
<evidence type="ECO:0000256" key="3">
    <source>
        <dbReference type="ARBA" id="ARBA00008802"/>
    </source>
</evidence>
<dbReference type="SUPFAM" id="SSF51905">
    <property type="entry name" value="FAD/NAD(P)-binding domain"/>
    <property type="match status" value="1"/>
</dbReference>
<evidence type="ECO:0000256" key="5">
    <source>
        <dbReference type="ARBA" id="ARBA00022630"/>
    </source>
</evidence>
<dbReference type="PROSITE" id="PS51257">
    <property type="entry name" value="PROKAR_LIPOPROTEIN"/>
    <property type="match status" value="1"/>
</dbReference>
<dbReference type="InterPro" id="IPR013698">
    <property type="entry name" value="Squalene_epoxidase"/>
</dbReference>
<dbReference type="STRING" id="945553.A0A0D2L6Y1"/>
<dbReference type="Pfam" id="PF08491">
    <property type="entry name" value="SE"/>
    <property type="match status" value="1"/>
</dbReference>
<evidence type="ECO:0000256" key="2">
    <source>
        <dbReference type="ARBA" id="ARBA00004154"/>
    </source>
</evidence>
<dbReference type="GO" id="GO:0050660">
    <property type="term" value="F:flavin adenine dinucleotide binding"/>
    <property type="evidence" value="ECO:0007669"/>
    <property type="project" value="UniProtKB-UniRule"/>
</dbReference>
<accession>A0A0D2L6Y1</accession>
<feature type="transmembrane region" description="Helical" evidence="10">
    <location>
        <begin position="409"/>
        <end position="426"/>
    </location>
</feature>
<name>A0A0D2L6Y1_HYPSF</name>
<comment type="function">
    <text evidence="10">Catalyzes the stereospecific oxidation of squalene to (S)-2,3-epoxysqualene, and is considered to be a rate-limiting enzyme in steroid biosynthesis.</text>
</comment>
<evidence type="ECO:0000256" key="10">
    <source>
        <dbReference type="RuleBase" id="RU367121"/>
    </source>
</evidence>
<dbReference type="UniPathway" id="UPA00767">
    <property type="reaction ID" value="UER00752"/>
</dbReference>
<reference evidence="13" key="1">
    <citation type="submission" date="2014-04" db="EMBL/GenBank/DDBJ databases">
        <title>Evolutionary Origins and Diversification of the Mycorrhizal Mutualists.</title>
        <authorList>
            <consortium name="DOE Joint Genome Institute"/>
            <consortium name="Mycorrhizal Genomics Consortium"/>
            <person name="Kohler A."/>
            <person name="Kuo A."/>
            <person name="Nagy L.G."/>
            <person name="Floudas D."/>
            <person name="Copeland A."/>
            <person name="Barry K.W."/>
            <person name="Cichocki N."/>
            <person name="Veneault-Fourrey C."/>
            <person name="LaButti K."/>
            <person name="Lindquist E.A."/>
            <person name="Lipzen A."/>
            <person name="Lundell T."/>
            <person name="Morin E."/>
            <person name="Murat C."/>
            <person name="Riley R."/>
            <person name="Ohm R."/>
            <person name="Sun H."/>
            <person name="Tunlid A."/>
            <person name="Henrissat B."/>
            <person name="Grigoriev I.V."/>
            <person name="Hibbett D.S."/>
            <person name="Martin F."/>
        </authorList>
    </citation>
    <scope>NUCLEOTIDE SEQUENCE [LARGE SCALE GENOMIC DNA]</scope>
    <source>
        <strain evidence="13">FD-334 SS-4</strain>
    </source>
</reference>
<keyword evidence="13" id="KW-1185">Reference proteome</keyword>
<keyword evidence="9 10" id="KW-0472">Membrane</keyword>
<comment type="subcellular location">
    <subcellularLocation>
        <location evidence="10">Endoplasmic reticulum membrane</location>
        <topology evidence="10">Multi-pass membrane protein</topology>
    </subcellularLocation>
    <subcellularLocation>
        <location evidence="2">Microsome membrane</location>
        <topology evidence="2">Multi-pass membrane protein</topology>
    </subcellularLocation>
</comment>
<evidence type="ECO:0000256" key="9">
    <source>
        <dbReference type="ARBA" id="ARBA00023136"/>
    </source>
</evidence>
<dbReference type="Gene3D" id="3.50.50.60">
    <property type="entry name" value="FAD/NAD(P)-binding domain"/>
    <property type="match status" value="1"/>
</dbReference>
<dbReference type="OMA" id="AKRTFYW"/>
<organism evidence="12 13">
    <name type="scientific">Hypholoma sublateritium (strain FD-334 SS-4)</name>
    <dbReference type="NCBI Taxonomy" id="945553"/>
    <lineage>
        <taxon>Eukaryota</taxon>
        <taxon>Fungi</taxon>
        <taxon>Dikarya</taxon>
        <taxon>Basidiomycota</taxon>
        <taxon>Agaricomycotina</taxon>
        <taxon>Agaricomycetes</taxon>
        <taxon>Agaricomycetidae</taxon>
        <taxon>Agaricales</taxon>
        <taxon>Agaricineae</taxon>
        <taxon>Strophariaceae</taxon>
        <taxon>Hypholoma</taxon>
    </lineage>
</organism>
<keyword evidence="5 10" id="KW-0285">Flavoprotein</keyword>
<keyword evidence="8 10" id="KW-0560">Oxidoreductase</keyword>
<keyword evidence="10" id="KW-1133">Transmembrane helix</keyword>
<dbReference type="OrthoDB" id="1678617at2759"/>
<evidence type="ECO:0000256" key="1">
    <source>
        <dbReference type="ARBA" id="ARBA00001974"/>
    </source>
</evidence>
<evidence type="ECO:0000256" key="4">
    <source>
        <dbReference type="ARBA" id="ARBA00012312"/>
    </source>
</evidence>
<dbReference type="PANTHER" id="PTHR10835">
    <property type="entry name" value="SQUALENE MONOOXYGENASE"/>
    <property type="match status" value="1"/>
</dbReference>
<keyword evidence="7" id="KW-0492">Microsome</keyword>
<evidence type="ECO:0000256" key="6">
    <source>
        <dbReference type="ARBA" id="ARBA00022827"/>
    </source>
</evidence>
<evidence type="ECO:0000256" key="8">
    <source>
        <dbReference type="ARBA" id="ARBA00023002"/>
    </source>
</evidence>
<dbReference type="InterPro" id="IPR036188">
    <property type="entry name" value="FAD/NAD-bd_sf"/>
</dbReference>
<dbReference type="EMBL" id="KN817547">
    <property type="protein sequence ID" value="KJA22772.1"/>
    <property type="molecule type" value="Genomic_DNA"/>
</dbReference>
<dbReference type="PRINTS" id="PR00420">
    <property type="entry name" value="RNGMNOXGNASE"/>
</dbReference>
<protein>
    <recommendedName>
        <fullName evidence="4 10">Squalene monooxygenase</fullName>
        <ecNumber evidence="4 10">1.14.14.17</ecNumber>
    </recommendedName>
</protein>